<keyword evidence="2" id="KW-1185">Reference proteome</keyword>
<organism evidence="1 2">
    <name type="scientific">Herbaspirillum frisingense</name>
    <dbReference type="NCBI Taxonomy" id="92645"/>
    <lineage>
        <taxon>Bacteria</taxon>
        <taxon>Pseudomonadati</taxon>
        <taxon>Pseudomonadota</taxon>
        <taxon>Betaproteobacteria</taxon>
        <taxon>Burkholderiales</taxon>
        <taxon>Oxalobacteraceae</taxon>
        <taxon>Herbaspirillum</taxon>
    </lineage>
</organism>
<gene>
    <name evidence="1" type="ORF">J2W50_002268</name>
</gene>
<comment type="caution">
    <text evidence="1">The sequence shown here is derived from an EMBL/GenBank/DDBJ whole genome shotgun (WGS) entry which is preliminary data.</text>
</comment>
<name>A0ABU1PE98_9BURK</name>
<dbReference type="Proteomes" id="UP001260715">
    <property type="component" value="Unassembled WGS sequence"/>
</dbReference>
<reference evidence="1 2" key="1">
    <citation type="submission" date="2023-07" db="EMBL/GenBank/DDBJ databases">
        <title>Sorghum-associated microbial communities from plants grown in Nebraska, USA.</title>
        <authorList>
            <person name="Schachtman D."/>
        </authorList>
    </citation>
    <scope>NUCLEOTIDE SEQUENCE [LARGE SCALE GENOMIC DNA]</scope>
    <source>
        <strain evidence="1 2">596</strain>
    </source>
</reference>
<protein>
    <submittedName>
        <fullName evidence="1">Cytoskeletal protein CcmA (Bactofilin family)</fullName>
    </submittedName>
</protein>
<sequence length="781" mass="84710">MTSLLHRIAQQLLCFPRYSLLLAPHRHPRRAPYRRQRGFALGQALVTTAMLGTAGAVGTDWASQQRQTAVLEAQNAIYARINNGVGAYMTLYYPHIIDRSTYPDSCAKPNFAPPFSSDKRCSFETTYIDAAGVSQPHKINNILQPTLADLQILGLVDQQIPAAPLLPVNATVATGPAVGSVPAPNGNIYSILIRHTPAGTDINLDSLVFNVQPYALVQADMSALLRMSNGVGASSGLPDRDATTSSINPQFDLKAYAGAWSATNPVQQLVKNVTTGVPGILAWRNGYAAAATLELIRRDGSLKPTADWDFANHSITNLDQVNAKGMNTTTLTSDSVTTGTLTADKAAKLNSTLDVAGTLTALGKMVVQGATDIQSLVVNGEATFKAPVKMDKSLEVSGQLKANGGVRTGNLNIENGAQFSSSGARLLAYGNYVTVGMGCLENLALAQDSNGRLMMCTSNYWEAANSNYGLSQVKAGDSCSPDGSAAYLPNGLMAICREHKWQPAAMGSQVSGQPCTTKGMMAAEITAQGVANLLVCQASSSGGLAWSASIYARPKAEVAREGDSCNTDQINALASNRNGDESGILRCTSNGSGGAQWRMPFKKLTEEIIDPDEYLAADFHWMDWHINQLGSWWWGQAITGKVTLKHFKNGKVINSWENTKPLIGEDDGLYALDQAAGGKYPNENFSRVRFHFSYMTPMEPSEWTEPMFRRPAFTCMNCYLDDDGRVGNPKKPSGPDRREVFFEPMYLEFNFYNDGGGRNGEIHYYQLIMFKKKRRTYLTTE</sequence>
<dbReference type="Pfam" id="PF04519">
    <property type="entry name" value="Bactofilin"/>
    <property type="match status" value="1"/>
</dbReference>
<accession>A0ABU1PE98</accession>
<dbReference type="EMBL" id="JAVDSJ010000002">
    <property type="protein sequence ID" value="MDR6584070.1"/>
    <property type="molecule type" value="Genomic_DNA"/>
</dbReference>
<evidence type="ECO:0000313" key="2">
    <source>
        <dbReference type="Proteomes" id="UP001260715"/>
    </source>
</evidence>
<evidence type="ECO:0000313" key="1">
    <source>
        <dbReference type="EMBL" id="MDR6584070.1"/>
    </source>
</evidence>
<dbReference type="InterPro" id="IPR007607">
    <property type="entry name" value="BacA/B"/>
</dbReference>
<dbReference type="RefSeq" id="WP_146012890.1">
    <property type="nucleotide sequence ID" value="NZ_JAVDSJ010000002.1"/>
</dbReference>
<proteinExistence type="predicted"/>